<evidence type="ECO:0000256" key="1">
    <source>
        <dbReference type="SAM" id="MobiDB-lite"/>
    </source>
</evidence>
<feature type="region of interest" description="Disordered" evidence="1">
    <location>
        <begin position="142"/>
        <end position="165"/>
    </location>
</feature>
<feature type="region of interest" description="Disordered" evidence="1">
    <location>
        <begin position="1"/>
        <end position="20"/>
    </location>
</feature>
<keyword evidence="4" id="KW-1185">Reference proteome</keyword>
<feature type="transmembrane region" description="Helical" evidence="2">
    <location>
        <begin position="175"/>
        <end position="198"/>
    </location>
</feature>
<evidence type="ECO:0000256" key="2">
    <source>
        <dbReference type="SAM" id="Phobius"/>
    </source>
</evidence>
<keyword evidence="2" id="KW-1133">Transmembrane helix</keyword>
<sequence length="205" mass="22819">MASLPHTPPTKPKMKKKKKNNTKKLDIMLYEARCAGYPITFEVALEWANRILTARQSKRLLTTEPRDGGNILLTLDAVVKAAGGVSCNFYGPLAPGGCWEHYLIVTSEEYGRFYKVNGRRLPGSDLVDPKGEEIGKELLDQEVQVPTERTTDHGSEENLPTKKSRQGNVPALDNFLTLGSIHIVIVGIFYLTFTPLIFRVGLLVH</sequence>
<feature type="compositionally biased region" description="Pro residues" evidence="1">
    <location>
        <begin position="1"/>
        <end position="11"/>
    </location>
</feature>
<keyword evidence="2" id="KW-0472">Membrane</keyword>
<keyword evidence="2" id="KW-0812">Transmembrane</keyword>
<protein>
    <submittedName>
        <fullName evidence="3">Uncharacterized protein</fullName>
    </submittedName>
</protein>
<organism evidence="3 4">
    <name type="scientific">Dendrothele bispora (strain CBS 962.96)</name>
    <dbReference type="NCBI Taxonomy" id="1314807"/>
    <lineage>
        <taxon>Eukaryota</taxon>
        <taxon>Fungi</taxon>
        <taxon>Dikarya</taxon>
        <taxon>Basidiomycota</taxon>
        <taxon>Agaricomycotina</taxon>
        <taxon>Agaricomycetes</taxon>
        <taxon>Agaricomycetidae</taxon>
        <taxon>Agaricales</taxon>
        <taxon>Agaricales incertae sedis</taxon>
        <taxon>Dendrothele</taxon>
    </lineage>
</organism>
<evidence type="ECO:0000313" key="3">
    <source>
        <dbReference type="EMBL" id="THU83371.1"/>
    </source>
</evidence>
<reference evidence="3 4" key="1">
    <citation type="journal article" date="2019" name="Nat. Ecol. Evol.">
        <title>Megaphylogeny resolves global patterns of mushroom evolution.</title>
        <authorList>
            <person name="Varga T."/>
            <person name="Krizsan K."/>
            <person name="Foldi C."/>
            <person name="Dima B."/>
            <person name="Sanchez-Garcia M."/>
            <person name="Sanchez-Ramirez S."/>
            <person name="Szollosi G.J."/>
            <person name="Szarkandi J.G."/>
            <person name="Papp V."/>
            <person name="Albert L."/>
            <person name="Andreopoulos W."/>
            <person name="Angelini C."/>
            <person name="Antonin V."/>
            <person name="Barry K.W."/>
            <person name="Bougher N.L."/>
            <person name="Buchanan P."/>
            <person name="Buyck B."/>
            <person name="Bense V."/>
            <person name="Catcheside P."/>
            <person name="Chovatia M."/>
            <person name="Cooper J."/>
            <person name="Damon W."/>
            <person name="Desjardin D."/>
            <person name="Finy P."/>
            <person name="Geml J."/>
            <person name="Haridas S."/>
            <person name="Hughes K."/>
            <person name="Justo A."/>
            <person name="Karasinski D."/>
            <person name="Kautmanova I."/>
            <person name="Kiss B."/>
            <person name="Kocsube S."/>
            <person name="Kotiranta H."/>
            <person name="LaButti K.M."/>
            <person name="Lechner B.E."/>
            <person name="Liimatainen K."/>
            <person name="Lipzen A."/>
            <person name="Lukacs Z."/>
            <person name="Mihaltcheva S."/>
            <person name="Morgado L.N."/>
            <person name="Niskanen T."/>
            <person name="Noordeloos M.E."/>
            <person name="Ohm R.A."/>
            <person name="Ortiz-Santana B."/>
            <person name="Ovrebo C."/>
            <person name="Racz N."/>
            <person name="Riley R."/>
            <person name="Savchenko A."/>
            <person name="Shiryaev A."/>
            <person name="Soop K."/>
            <person name="Spirin V."/>
            <person name="Szebenyi C."/>
            <person name="Tomsovsky M."/>
            <person name="Tulloss R.E."/>
            <person name="Uehling J."/>
            <person name="Grigoriev I.V."/>
            <person name="Vagvolgyi C."/>
            <person name="Papp T."/>
            <person name="Martin F.M."/>
            <person name="Miettinen O."/>
            <person name="Hibbett D.S."/>
            <person name="Nagy L.G."/>
        </authorList>
    </citation>
    <scope>NUCLEOTIDE SEQUENCE [LARGE SCALE GENOMIC DNA]</scope>
    <source>
        <strain evidence="3 4">CBS 962.96</strain>
    </source>
</reference>
<dbReference type="AlphaFoldDB" id="A0A4S8L4R1"/>
<gene>
    <name evidence="3" type="ORF">K435DRAFT_807574</name>
</gene>
<name>A0A4S8L4R1_DENBC</name>
<dbReference type="Proteomes" id="UP000297245">
    <property type="component" value="Unassembled WGS sequence"/>
</dbReference>
<proteinExistence type="predicted"/>
<dbReference type="EMBL" id="ML179667">
    <property type="protein sequence ID" value="THU83371.1"/>
    <property type="molecule type" value="Genomic_DNA"/>
</dbReference>
<feature type="compositionally biased region" description="Basic and acidic residues" evidence="1">
    <location>
        <begin position="149"/>
        <end position="160"/>
    </location>
</feature>
<accession>A0A4S8L4R1</accession>
<evidence type="ECO:0000313" key="4">
    <source>
        <dbReference type="Proteomes" id="UP000297245"/>
    </source>
</evidence>
<dbReference type="OrthoDB" id="2855226at2759"/>